<evidence type="ECO:0000313" key="2">
    <source>
        <dbReference type="Proteomes" id="UP000244741"/>
    </source>
</evidence>
<dbReference type="EMBL" id="MG676224">
    <property type="protein sequence ID" value="AVR75957.1"/>
    <property type="molecule type" value="Genomic_DNA"/>
</dbReference>
<keyword evidence="1" id="KW-0808">Transferase</keyword>
<name>A0A2R4ALN8_9CAUD</name>
<organism evidence="1 2">
    <name type="scientific">Aeromonas phage AhSzq-1</name>
    <dbReference type="NCBI Taxonomy" id="2138298"/>
    <lineage>
        <taxon>Viruses</taxon>
        <taxon>Duplodnaviria</taxon>
        <taxon>Heunggongvirae</taxon>
        <taxon>Uroviricota</taxon>
        <taxon>Caudoviricetes</taxon>
        <taxon>Demerecviridae</taxon>
        <taxon>Shenzhenvirus</taxon>
        <taxon>Shenzhenvirus AhSzq1</taxon>
    </lineage>
</organism>
<keyword evidence="2" id="KW-1185">Reference proteome</keyword>
<evidence type="ECO:0000313" key="1">
    <source>
        <dbReference type="EMBL" id="AVR75957.1"/>
    </source>
</evidence>
<gene>
    <name evidence="1" type="ORF">AhSzq1_64</name>
</gene>
<reference evidence="1 2" key="1">
    <citation type="submission" date="2017-12" db="EMBL/GenBank/DDBJ databases">
        <title>Genomic characterization of T5-related Aeromonas hydrophila phages AhSzq-1 and AhSzw-1 and proposal to be two new species.</title>
        <authorList>
            <person name="Chen L."/>
            <person name="Yuan S."/>
            <person name="Ma Y."/>
        </authorList>
    </citation>
    <scope>NUCLEOTIDE SEQUENCE [LARGE SCALE GENOMIC DNA]</scope>
    <source>
        <strain evidence="1">Seawater</strain>
    </source>
</reference>
<sequence length="56" mass="6293">MIHYTLNGEFVSAKEIREIAEEYIGPVAYHLPLEAVTSELVKHGFEIHKVGTHGQC</sequence>
<protein>
    <submittedName>
        <fullName evidence="1">UDP-glycosyltransferase 83A1-like protein</fullName>
    </submittedName>
</protein>
<proteinExistence type="predicted"/>
<dbReference type="Proteomes" id="UP000244741">
    <property type="component" value="Segment"/>
</dbReference>
<dbReference type="GO" id="GO:0016740">
    <property type="term" value="F:transferase activity"/>
    <property type="evidence" value="ECO:0007669"/>
    <property type="project" value="UniProtKB-KW"/>
</dbReference>
<accession>A0A2R4ALN8</accession>